<comment type="caution">
    <text evidence="5">The sequence shown here is derived from an EMBL/GenBank/DDBJ whole genome shotgun (WGS) entry which is preliminary data.</text>
</comment>
<sequence length="386" mass="42253">MATPFFGHAGLLECSSPLEQLDKLDCTANIFEARELKGAVFGGCPKRQGTLASCCSLLTSCSDIASLDSENESSFYRRRSSSTFKSDEGACCTASDSPMAMLQCEDALEEDDCDEDATREWAPGRPARANMGPLYHHTDAEETLRNELSKEAELGPFTPTPLPVEYREALVHWMRDVCALRALSPATFFTSVSVLDRFSRSTVETATPPTLLQLVALTSVSISAKCHQQQCAGELLSLARDENGNLYRGEDSRMMEIHMLDTLGWRLRMPTVYTFVTLFLHRVINRPQDGQVVPPGTEAEFRGLVLRLAELAVLDHELTAVSYSVLAVACLLVAETEIKGGHMHANLKTVSSLRTVPGLPDLANLSAPVQRLYCLYKSVTAASPKA</sequence>
<dbReference type="Gene3D" id="1.10.472.10">
    <property type="entry name" value="Cyclin-like"/>
    <property type="match status" value="2"/>
</dbReference>
<dbReference type="SUPFAM" id="SSF47954">
    <property type="entry name" value="Cyclin-like"/>
    <property type="match status" value="2"/>
</dbReference>
<evidence type="ECO:0000256" key="2">
    <source>
        <dbReference type="ARBA" id="ARBA00023127"/>
    </source>
</evidence>
<dbReference type="AlphaFoldDB" id="A0AAD3DN39"/>
<dbReference type="Pfam" id="PF00134">
    <property type="entry name" value="Cyclin_N"/>
    <property type="match status" value="1"/>
</dbReference>
<evidence type="ECO:0000256" key="1">
    <source>
        <dbReference type="ARBA" id="ARBA00022618"/>
    </source>
</evidence>
<evidence type="ECO:0000256" key="3">
    <source>
        <dbReference type="ARBA" id="ARBA00023306"/>
    </source>
</evidence>
<evidence type="ECO:0000313" key="5">
    <source>
        <dbReference type="EMBL" id="GFR44921.1"/>
    </source>
</evidence>
<proteinExistence type="predicted"/>
<keyword evidence="6" id="KW-1185">Reference proteome</keyword>
<dbReference type="InterPro" id="IPR036915">
    <property type="entry name" value="Cyclin-like_sf"/>
</dbReference>
<dbReference type="InterPro" id="IPR004367">
    <property type="entry name" value="Cyclin_C-dom"/>
</dbReference>
<dbReference type="GO" id="GO:0051301">
    <property type="term" value="P:cell division"/>
    <property type="evidence" value="ECO:0007669"/>
    <property type="project" value="UniProtKB-KW"/>
</dbReference>
<evidence type="ECO:0000259" key="4">
    <source>
        <dbReference type="SMART" id="SM01332"/>
    </source>
</evidence>
<name>A0AAD3DN39_9CHLO</name>
<dbReference type="PANTHER" id="PTHR10177">
    <property type="entry name" value="CYCLINS"/>
    <property type="match status" value="1"/>
</dbReference>
<dbReference type="Pfam" id="PF02984">
    <property type="entry name" value="Cyclin_C"/>
    <property type="match status" value="1"/>
</dbReference>
<evidence type="ECO:0000313" key="6">
    <source>
        <dbReference type="Proteomes" id="UP001054857"/>
    </source>
</evidence>
<reference evidence="5 6" key="1">
    <citation type="journal article" date="2021" name="Sci. Rep.">
        <title>Genome sequencing of the multicellular alga Astrephomene provides insights into convergent evolution of germ-soma differentiation.</title>
        <authorList>
            <person name="Yamashita S."/>
            <person name="Yamamoto K."/>
            <person name="Matsuzaki R."/>
            <person name="Suzuki S."/>
            <person name="Yamaguchi H."/>
            <person name="Hirooka S."/>
            <person name="Minakuchi Y."/>
            <person name="Miyagishima S."/>
            <person name="Kawachi M."/>
            <person name="Toyoda A."/>
            <person name="Nozaki H."/>
        </authorList>
    </citation>
    <scope>NUCLEOTIDE SEQUENCE [LARGE SCALE GENOMIC DNA]</scope>
    <source>
        <strain evidence="5 6">NIES-4017</strain>
    </source>
</reference>
<dbReference type="InterPro" id="IPR006671">
    <property type="entry name" value="Cyclin_N"/>
</dbReference>
<keyword evidence="1" id="KW-0132">Cell division</keyword>
<dbReference type="PROSITE" id="PS00292">
    <property type="entry name" value="CYCLINS"/>
    <property type="match status" value="1"/>
</dbReference>
<keyword evidence="2" id="KW-0195">Cyclin</keyword>
<dbReference type="Proteomes" id="UP001054857">
    <property type="component" value="Unassembled WGS sequence"/>
</dbReference>
<dbReference type="InterPro" id="IPR039361">
    <property type="entry name" value="Cyclin"/>
</dbReference>
<protein>
    <recommendedName>
        <fullName evidence="4">Cyclin C-terminal domain-containing protein</fullName>
    </recommendedName>
</protein>
<dbReference type="SMART" id="SM01332">
    <property type="entry name" value="Cyclin_C"/>
    <property type="match status" value="1"/>
</dbReference>
<dbReference type="EMBL" id="BMAR01000008">
    <property type="protein sequence ID" value="GFR44921.1"/>
    <property type="molecule type" value="Genomic_DNA"/>
</dbReference>
<dbReference type="InterPro" id="IPR048258">
    <property type="entry name" value="Cyclins_cyclin-box"/>
</dbReference>
<feature type="domain" description="Cyclin C-terminal" evidence="4">
    <location>
        <begin position="270"/>
        <end position="386"/>
    </location>
</feature>
<keyword evidence="3" id="KW-0131">Cell cycle</keyword>
<accession>A0AAD3DN39</accession>
<organism evidence="5 6">
    <name type="scientific">Astrephomene gubernaculifera</name>
    <dbReference type="NCBI Taxonomy" id="47775"/>
    <lineage>
        <taxon>Eukaryota</taxon>
        <taxon>Viridiplantae</taxon>
        <taxon>Chlorophyta</taxon>
        <taxon>core chlorophytes</taxon>
        <taxon>Chlorophyceae</taxon>
        <taxon>CS clade</taxon>
        <taxon>Chlamydomonadales</taxon>
        <taxon>Astrephomenaceae</taxon>
        <taxon>Astrephomene</taxon>
    </lineage>
</organism>
<gene>
    <name evidence="5" type="ORF">Agub_g6007</name>
</gene>